<comment type="similarity">
    <text evidence="1">Belongs to the PPDPF family.</text>
</comment>
<reference evidence="2 3" key="1">
    <citation type="journal article" date="2009" name="Science">
        <title>Genome sequence, comparative analysis, and population genetics of the domestic horse.</title>
        <authorList>
            <consortium name="Broad Institute Genome Sequencing Platform"/>
            <consortium name="Broad Institute Whole Genome Assembly Team"/>
            <person name="Wade C.M."/>
            <person name="Giulotto E."/>
            <person name="Sigurdsson S."/>
            <person name="Zoli M."/>
            <person name="Gnerre S."/>
            <person name="Imsland F."/>
            <person name="Lear T.L."/>
            <person name="Adelson D.L."/>
            <person name="Bailey E."/>
            <person name="Bellone R.R."/>
            <person name="Bloecker H."/>
            <person name="Distl O."/>
            <person name="Edgar R.C."/>
            <person name="Garber M."/>
            <person name="Leeb T."/>
            <person name="Mauceli E."/>
            <person name="MacLeod J.N."/>
            <person name="Penedo M.C.T."/>
            <person name="Raison J.M."/>
            <person name="Sharpe T."/>
            <person name="Vogel J."/>
            <person name="Andersson L."/>
            <person name="Antczak D.F."/>
            <person name="Biagi T."/>
            <person name="Binns M.M."/>
            <person name="Chowdhary B.P."/>
            <person name="Coleman S.J."/>
            <person name="Della Valle G."/>
            <person name="Fryc S."/>
            <person name="Guerin G."/>
            <person name="Hasegawa T."/>
            <person name="Hill E.W."/>
            <person name="Jurka J."/>
            <person name="Kiialainen A."/>
            <person name="Lindgren G."/>
            <person name="Liu J."/>
            <person name="Magnani E."/>
            <person name="Mickelson J.R."/>
            <person name="Murray J."/>
            <person name="Nergadze S.G."/>
            <person name="Onofrio R."/>
            <person name="Pedroni S."/>
            <person name="Piras M.F."/>
            <person name="Raudsepp T."/>
            <person name="Rocchi M."/>
            <person name="Roeed K.H."/>
            <person name="Ryder O.A."/>
            <person name="Searle S."/>
            <person name="Skow L."/>
            <person name="Swinburne J.E."/>
            <person name="Syvaenen A.C."/>
            <person name="Tozaki T."/>
            <person name="Valberg S.J."/>
            <person name="Vaudin M."/>
            <person name="White J.R."/>
            <person name="Zody M.C."/>
            <person name="Lander E.S."/>
            <person name="Lindblad-Toh K."/>
        </authorList>
    </citation>
    <scope>NUCLEOTIDE SEQUENCE [LARGE SCALE GENOMIC DNA]</scope>
    <source>
        <strain evidence="2 3">Thoroughbred</strain>
    </source>
</reference>
<dbReference type="InParanoid" id="A0A5F5PHF8"/>
<name>A0A5F5PHF8_HORSE</name>
<dbReference type="PANTHER" id="PTHR14572">
    <property type="entry name" value="PANCREATIC PROGENITOR CELL DIFFERENTIATION AND PROLIFERATION FACTOR"/>
    <property type="match status" value="1"/>
</dbReference>
<gene>
    <name evidence="2" type="primary">PPDPFL</name>
</gene>
<dbReference type="OMA" id="DKCWWIK"/>
<dbReference type="STRING" id="9796.ENSECAP00000047842"/>
<dbReference type="Proteomes" id="UP000002281">
    <property type="component" value="Chromosome 9"/>
</dbReference>
<dbReference type="GeneTree" id="ENSGT00390000009113"/>
<dbReference type="Bgee" id="ENSECAG00000040755">
    <property type="expression patterns" value="Expressed in zone of skin and 2 other cell types or tissues"/>
</dbReference>
<proteinExistence type="inferred from homology"/>
<reference evidence="2" key="3">
    <citation type="submission" date="2025-09" db="UniProtKB">
        <authorList>
            <consortium name="Ensembl"/>
        </authorList>
    </citation>
    <scope>IDENTIFICATION</scope>
    <source>
        <strain evidence="2">Thoroughbred</strain>
    </source>
</reference>
<protein>
    <submittedName>
        <fullName evidence="2">Pancreatic progenitor cell differentiation and proliferation factor like</fullName>
    </submittedName>
</protein>
<evidence type="ECO:0000313" key="3">
    <source>
        <dbReference type="Proteomes" id="UP000002281"/>
    </source>
</evidence>
<dbReference type="InterPro" id="IPR026754">
    <property type="entry name" value="PPDPF"/>
</dbReference>
<keyword evidence="3" id="KW-1185">Reference proteome</keyword>
<accession>A0A5F5PHF8</accession>
<dbReference type="GO" id="GO:0030154">
    <property type="term" value="P:cell differentiation"/>
    <property type="evidence" value="ECO:0007669"/>
    <property type="project" value="InterPro"/>
</dbReference>
<dbReference type="Pfam" id="PF15060">
    <property type="entry name" value="PPDFL"/>
    <property type="match status" value="1"/>
</dbReference>
<organism evidence="2 3">
    <name type="scientific">Equus caballus</name>
    <name type="common">Horse</name>
    <dbReference type="NCBI Taxonomy" id="9796"/>
    <lineage>
        <taxon>Eukaryota</taxon>
        <taxon>Metazoa</taxon>
        <taxon>Chordata</taxon>
        <taxon>Craniata</taxon>
        <taxon>Vertebrata</taxon>
        <taxon>Euteleostomi</taxon>
        <taxon>Mammalia</taxon>
        <taxon>Eutheria</taxon>
        <taxon>Laurasiatheria</taxon>
        <taxon>Perissodactyla</taxon>
        <taxon>Equidae</taxon>
        <taxon>Equus</taxon>
    </lineage>
</organism>
<reference evidence="2" key="2">
    <citation type="submission" date="2025-08" db="UniProtKB">
        <authorList>
            <consortium name="Ensembl"/>
        </authorList>
    </citation>
    <scope>IDENTIFICATION</scope>
    <source>
        <strain evidence="2">Thoroughbred</strain>
    </source>
</reference>
<dbReference type="Ensembl" id="ENSECAT00000074030.1">
    <property type="protein sequence ID" value="ENSECAP00000047842.1"/>
    <property type="gene ID" value="ENSECAG00000040755.1"/>
</dbReference>
<dbReference type="AlphaFoldDB" id="A0A5F5PHF8"/>
<evidence type="ECO:0000313" key="2">
    <source>
        <dbReference type="Ensembl" id="ENSECAP00000047842.1"/>
    </source>
</evidence>
<sequence>RAVPSIGCLLAQNQYYQTASISSISSLTGSDSVNFIDDDKRQQVLPKVAESNWWFKFFFYSEPVLSNARRKDLSASGTIS</sequence>
<dbReference type="PaxDb" id="9796-ENSECAP00000047842"/>
<evidence type="ECO:0000256" key="1">
    <source>
        <dbReference type="ARBA" id="ARBA00006609"/>
    </source>
</evidence>